<evidence type="ECO:0000313" key="4">
    <source>
        <dbReference type="Proteomes" id="UP000663940"/>
    </source>
</evidence>
<dbReference type="EMBL" id="CP043451">
    <property type="protein sequence ID" value="QEM03485.1"/>
    <property type="molecule type" value="Genomic_DNA"/>
</dbReference>
<sequence length="70" mass="7843">MQIKKVSPSGGDLAGTYCFKLALVYKQALNMAWRLHRLCVINANPGYALVTNKREMILVAEIKNTFSVSR</sequence>
<name>A0AAE6MHD6_9SPHI</name>
<protein>
    <submittedName>
        <fullName evidence="1">Uncharacterized protein</fullName>
    </submittedName>
</protein>
<keyword evidence="4" id="KW-1185">Reference proteome</keyword>
<evidence type="ECO:0000313" key="1">
    <source>
        <dbReference type="EMBL" id="QEM03485.1"/>
    </source>
</evidence>
<dbReference type="EMBL" id="CP071880">
    <property type="protein sequence ID" value="QTE47750.1"/>
    <property type="molecule type" value="Genomic_DNA"/>
</dbReference>
<evidence type="ECO:0000313" key="3">
    <source>
        <dbReference type="Proteomes" id="UP000250557"/>
    </source>
</evidence>
<dbReference type="Proteomes" id="UP000250557">
    <property type="component" value="Chromosome"/>
</dbReference>
<dbReference type="AlphaFoldDB" id="A0AAE6MHD6"/>
<proteinExistence type="predicted"/>
<organism evidence="1 3">
    <name type="scientific">Mucilaginibacter rubeus</name>
    <dbReference type="NCBI Taxonomy" id="2027860"/>
    <lineage>
        <taxon>Bacteria</taxon>
        <taxon>Pseudomonadati</taxon>
        <taxon>Bacteroidota</taxon>
        <taxon>Sphingobacteriia</taxon>
        <taxon>Sphingobacteriales</taxon>
        <taxon>Sphingobacteriaceae</taxon>
        <taxon>Mucilaginibacter</taxon>
    </lineage>
</organism>
<dbReference type="Proteomes" id="UP000663940">
    <property type="component" value="Chromosome"/>
</dbReference>
<reference evidence="1 3" key="1">
    <citation type="submission" date="2019-08" db="EMBL/GenBank/DDBJ databases">
        <title>Comparative genome analysis confer to the adaptation heavy metal polluted environment.</title>
        <authorList>
            <person name="Li Y."/>
        </authorList>
    </citation>
    <scope>NUCLEOTIDE SEQUENCE [LARGE SCALE GENOMIC DNA]</scope>
    <source>
        <strain evidence="1 3">P2</strain>
    </source>
</reference>
<reference evidence="2 4" key="2">
    <citation type="submission" date="2021-03" db="EMBL/GenBank/DDBJ databases">
        <title>Mucilaginibacter strains isolated from gold and copper mining confer multi heavy-metal resistance.</title>
        <authorList>
            <person name="Li Y."/>
        </authorList>
    </citation>
    <scope>NUCLEOTIDE SEQUENCE [LARGE SCALE GENOMIC DNA]</scope>
    <source>
        <strain evidence="2 4">P2-4</strain>
    </source>
</reference>
<dbReference type="RefSeq" id="WP_146750401.1">
    <property type="nucleotide sequence ID" value="NZ_CP043451.1"/>
</dbReference>
<gene>
    <name evidence="1" type="ORF">DIU31_008125</name>
    <name evidence="2" type="ORF">J3L21_19530</name>
</gene>
<accession>A0AAE6MHD6</accession>
<evidence type="ECO:0000313" key="2">
    <source>
        <dbReference type="EMBL" id="QTE47750.1"/>
    </source>
</evidence>